<dbReference type="InterPro" id="IPR023214">
    <property type="entry name" value="HAD_sf"/>
</dbReference>
<proteinExistence type="predicted"/>
<protein>
    <submittedName>
        <fullName evidence="1">HAD-IA family hydrolase</fullName>
    </submittedName>
</protein>
<dbReference type="NCBIfam" id="TIGR01509">
    <property type="entry name" value="HAD-SF-IA-v3"/>
    <property type="match status" value="1"/>
</dbReference>
<dbReference type="Pfam" id="PF00702">
    <property type="entry name" value="Hydrolase"/>
    <property type="match status" value="1"/>
</dbReference>
<dbReference type="PANTHER" id="PTHR43481:SF4">
    <property type="entry name" value="GLYCEROL-1-PHOSPHATE PHOSPHOHYDROLASE 1-RELATED"/>
    <property type="match status" value="1"/>
</dbReference>
<sequence>MTPLPTRRFAAFLFDMDGTILSSIASAERSWTIWAERQGLDVPSFLPTIHGVRTVETIRRLALPGIDPEAEAAWVTAAEMADVDDIEPIPGAPAFLAALPAHAWAVVTSAPRALAERRLQAAGLPLPPLMIAAEDVTAGKPAPDCFLLAAERLGVAAADCMVFEDAPAGIAAAEAAGAAVIVITATHHRTLATAHPTIASYDALSITTDRDGLALARPSPPQ</sequence>
<dbReference type="SUPFAM" id="SSF56784">
    <property type="entry name" value="HAD-like"/>
    <property type="match status" value="1"/>
</dbReference>
<organism evidence="1 2">
    <name type="scientific">Sphingomonas hylomeconis</name>
    <dbReference type="NCBI Taxonomy" id="1395958"/>
    <lineage>
        <taxon>Bacteria</taxon>
        <taxon>Pseudomonadati</taxon>
        <taxon>Pseudomonadota</taxon>
        <taxon>Alphaproteobacteria</taxon>
        <taxon>Sphingomonadales</taxon>
        <taxon>Sphingomonadaceae</taxon>
        <taxon>Sphingomonas</taxon>
    </lineage>
</organism>
<dbReference type="Gene3D" id="1.10.150.240">
    <property type="entry name" value="Putative phosphatase, domain 2"/>
    <property type="match status" value="1"/>
</dbReference>
<keyword evidence="2" id="KW-1185">Reference proteome</keyword>
<dbReference type="Proteomes" id="UP001595713">
    <property type="component" value="Unassembled WGS sequence"/>
</dbReference>
<comment type="caution">
    <text evidence="1">The sequence shown here is derived from an EMBL/GenBank/DDBJ whole genome shotgun (WGS) entry which is preliminary data.</text>
</comment>
<dbReference type="SFLD" id="SFLDS00003">
    <property type="entry name" value="Haloacid_Dehalogenase"/>
    <property type="match status" value="1"/>
</dbReference>
<gene>
    <name evidence="1" type="ORF">ACFONA_07360</name>
</gene>
<dbReference type="GO" id="GO:0016787">
    <property type="term" value="F:hydrolase activity"/>
    <property type="evidence" value="ECO:0007669"/>
    <property type="project" value="UniProtKB-KW"/>
</dbReference>
<evidence type="ECO:0000313" key="1">
    <source>
        <dbReference type="EMBL" id="MFC3579982.1"/>
    </source>
</evidence>
<dbReference type="PANTHER" id="PTHR43481">
    <property type="entry name" value="FRUCTOSE-1-PHOSPHATE PHOSPHATASE"/>
    <property type="match status" value="1"/>
</dbReference>
<dbReference type="PROSITE" id="PS01228">
    <property type="entry name" value="COF_1"/>
    <property type="match status" value="1"/>
</dbReference>
<keyword evidence="1" id="KW-0378">Hydrolase</keyword>
<accession>A0ABV7SUP1</accession>
<dbReference type="Gene3D" id="3.40.50.1000">
    <property type="entry name" value="HAD superfamily/HAD-like"/>
    <property type="match status" value="1"/>
</dbReference>
<name>A0ABV7SUP1_9SPHN</name>
<dbReference type="InterPro" id="IPR023198">
    <property type="entry name" value="PGP-like_dom2"/>
</dbReference>
<reference evidence="2" key="1">
    <citation type="journal article" date="2019" name="Int. J. Syst. Evol. Microbiol.">
        <title>The Global Catalogue of Microorganisms (GCM) 10K type strain sequencing project: providing services to taxonomists for standard genome sequencing and annotation.</title>
        <authorList>
            <consortium name="The Broad Institute Genomics Platform"/>
            <consortium name="The Broad Institute Genome Sequencing Center for Infectious Disease"/>
            <person name="Wu L."/>
            <person name="Ma J."/>
        </authorList>
    </citation>
    <scope>NUCLEOTIDE SEQUENCE [LARGE SCALE GENOMIC DNA]</scope>
    <source>
        <strain evidence="2">KCTC 42739</strain>
    </source>
</reference>
<dbReference type="InterPro" id="IPR036412">
    <property type="entry name" value="HAD-like_sf"/>
</dbReference>
<dbReference type="EMBL" id="JBHRXP010000002">
    <property type="protein sequence ID" value="MFC3579982.1"/>
    <property type="molecule type" value="Genomic_DNA"/>
</dbReference>
<dbReference type="RefSeq" id="WP_261293138.1">
    <property type="nucleotide sequence ID" value="NZ_JANQBK010000003.1"/>
</dbReference>
<dbReference type="SFLD" id="SFLDG01129">
    <property type="entry name" value="C1.5:_HAD__Beta-PGM__Phosphata"/>
    <property type="match status" value="1"/>
</dbReference>
<dbReference type="InterPro" id="IPR051806">
    <property type="entry name" value="HAD-like_SPP"/>
</dbReference>
<evidence type="ECO:0000313" key="2">
    <source>
        <dbReference type="Proteomes" id="UP001595713"/>
    </source>
</evidence>
<dbReference type="InterPro" id="IPR006439">
    <property type="entry name" value="HAD-SF_hydro_IA"/>
</dbReference>